<organism evidence="1 2">
    <name type="scientific">Araneus ventricosus</name>
    <name type="common">Orbweaver spider</name>
    <name type="synonym">Epeira ventricosa</name>
    <dbReference type="NCBI Taxonomy" id="182803"/>
    <lineage>
        <taxon>Eukaryota</taxon>
        <taxon>Metazoa</taxon>
        <taxon>Ecdysozoa</taxon>
        <taxon>Arthropoda</taxon>
        <taxon>Chelicerata</taxon>
        <taxon>Arachnida</taxon>
        <taxon>Araneae</taxon>
        <taxon>Araneomorphae</taxon>
        <taxon>Entelegynae</taxon>
        <taxon>Araneoidea</taxon>
        <taxon>Araneidae</taxon>
        <taxon>Araneus</taxon>
    </lineage>
</organism>
<keyword evidence="2" id="KW-1185">Reference proteome</keyword>
<comment type="caution">
    <text evidence="1">The sequence shown here is derived from an EMBL/GenBank/DDBJ whole genome shotgun (WGS) entry which is preliminary data.</text>
</comment>
<proteinExistence type="predicted"/>
<dbReference type="Proteomes" id="UP000499080">
    <property type="component" value="Unassembled WGS sequence"/>
</dbReference>
<gene>
    <name evidence="1" type="ORF">AVEN_38755_1</name>
</gene>
<evidence type="ECO:0000313" key="1">
    <source>
        <dbReference type="EMBL" id="GBN51929.1"/>
    </source>
</evidence>
<dbReference type="EMBL" id="BGPR01011566">
    <property type="protein sequence ID" value="GBN51929.1"/>
    <property type="molecule type" value="Genomic_DNA"/>
</dbReference>
<dbReference type="AlphaFoldDB" id="A0A4Y2PLD1"/>
<evidence type="ECO:0000313" key="2">
    <source>
        <dbReference type="Proteomes" id="UP000499080"/>
    </source>
</evidence>
<sequence>MIKPVAPPITGGASIMIHLPAPCLSPSKSMAVGPKTLGPSTIRRTFVTAPFQPHSLLATWEASHSFRGKICSAFRRTSFHIVVVSKSSMLCQIMFHHDVVA</sequence>
<protein>
    <submittedName>
        <fullName evidence="1">Uncharacterized protein</fullName>
    </submittedName>
</protein>
<accession>A0A4Y2PLD1</accession>
<name>A0A4Y2PLD1_ARAVE</name>
<reference evidence="1 2" key="1">
    <citation type="journal article" date="2019" name="Sci. Rep.">
        <title>Orb-weaving spider Araneus ventricosus genome elucidates the spidroin gene catalogue.</title>
        <authorList>
            <person name="Kono N."/>
            <person name="Nakamura H."/>
            <person name="Ohtoshi R."/>
            <person name="Moran D.A.P."/>
            <person name="Shinohara A."/>
            <person name="Yoshida Y."/>
            <person name="Fujiwara M."/>
            <person name="Mori M."/>
            <person name="Tomita M."/>
            <person name="Arakawa K."/>
        </authorList>
    </citation>
    <scope>NUCLEOTIDE SEQUENCE [LARGE SCALE GENOMIC DNA]</scope>
</reference>